<proteinExistence type="predicted"/>
<name>A0ACD1FVC7_9EURO</name>
<keyword evidence="2" id="KW-1185">Reference proteome</keyword>
<protein>
    <submittedName>
        <fullName evidence="1">Phosphotransferase enzyme family protein</fullName>
    </submittedName>
</protein>
<reference evidence="1" key="1">
    <citation type="submission" date="2018-02" db="EMBL/GenBank/DDBJ databases">
        <title>The genomes of Aspergillus section Nigri reveals drivers in fungal speciation.</title>
        <authorList>
            <consortium name="DOE Joint Genome Institute"/>
            <person name="Vesth T.C."/>
            <person name="Nybo J."/>
            <person name="Theobald S."/>
            <person name="Brandl J."/>
            <person name="Frisvad J.C."/>
            <person name="Nielsen K.F."/>
            <person name="Lyhne E.K."/>
            <person name="Kogle M.E."/>
            <person name="Kuo A."/>
            <person name="Riley R."/>
            <person name="Clum A."/>
            <person name="Nolan M."/>
            <person name="Lipzen A."/>
            <person name="Salamov A."/>
            <person name="Henrissat B."/>
            <person name="Wiebenga A."/>
            <person name="De vries R.P."/>
            <person name="Grigoriev I.V."/>
            <person name="Mortensen U.H."/>
            <person name="Andersen M.R."/>
            <person name="Baker S.E."/>
        </authorList>
    </citation>
    <scope>NUCLEOTIDE SEQUENCE</scope>
    <source>
        <strain evidence="1">CBS 621.78</strain>
    </source>
</reference>
<feature type="non-terminal residue" evidence="1">
    <location>
        <position position="126"/>
    </location>
</feature>
<evidence type="ECO:0000313" key="1">
    <source>
        <dbReference type="EMBL" id="RAH40928.1"/>
    </source>
</evidence>
<dbReference type="Proteomes" id="UP000249057">
    <property type="component" value="Unassembled WGS sequence"/>
</dbReference>
<gene>
    <name evidence="1" type="ORF">BO95DRAFT_327621</name>
</gene>
<evidence type="ECO:0000313" key="2">
    <source>
        <dbReference type="Proteomes" id="UP000249057"/>
    </source>
</evidence>
<accession>A0ACD1FVC7</accession>
<dbReference type="EMBL" id="KZ825397">
    <property type="protein sequence ID" value="RAH40928.1"/>
    <property type="molecule type" value="Genomic_DNA"/>
</dbReference>
<organism evidence="1 2">
    <name type="scientific">Aspergillus brunneoviolaceus CBS 621.78</name>
    <dbReference type="NCBI Taxonomy" id="1450534"/>
    <lineage>
        <taxon>Eukaryota</taxon>
        <taxon>Fungi</taxon>
        <taxon>Dikarya</taxon>
        <taxon>Ascomycota</taxon>
        <taxon>Pezizomycotina</taxon>
        <taxon>Eurotiomycetes</taxon>
        <taxon>Eurotiomycetidae</taxon>
        <taxon>Eurotiales</taxon>
        <taxon>Aspergillaceae</taxon>
        <taxon>Aspergillus</taxon>
        <taxon>Aspergillus subgen. Circumdati</taxon>
    </lineage>
</organism>
<feature type="non-terminal residue" evidence="1">
    <location>
        <position position="1"/>
    </location>
</feature>
<sequence>GRLFEYTSGRWIYNEEVRLAERHRKFDVDALKRAAARSLERSDTNIKSLSKLAEGGFNRVLLITMLDDTQALARLPYPSTKPRQLTVASEVATLALLRGYGIPVPRVYAYSTDANSPVGSEYIIME</sequence>